<sequence>MARHKIQTKYKAELNKIESDRNAGLEKSMDKTEMMQRIHSLPAMPLNEFRFMSTWAKKQKENEHHRVHCKKIRCPFCKNAVLRDDTLQIHILYGHFNMYVYACHYCFEGFSSLKQLKKHCCEEFTRFMLELLIQNRKLEMKFALHTVVCAECNLQVPLSSLSNLPSDNKYVKLQRLLVSFQ</sequence>
<dbReference type="STRING" id="387005.A0A183HIW0"/>
<dbReference type="AlphaFoldDB" id="A0A183HIW0"/>
<evidence type="ECO:0000313" key="3">
    <source>
        <dbReference type="WBParaSite" id="OFLC_0000742101-mRNA-1"/>
    </source>
</evidence>
<dbReference type="WBParaSite" id="OFLC_0000742101-mRNA-1">
    <property type="protein sequence ID" value="OFLC_0000742101-mRNA-1"/>
    <property type="gene ID" value="OFLC_0000742101"/>
</dbReference>
<reference evidence="3" key="1">
    <citation type="submission" date="2016-06" db="UniProtKB">
        <authorList>
            <consortium name="WormBaseParasite"/>
        </authorList>
    </citation>
    <scope>IDENTIFICATION</scope>
</reference>
<protein>
    <submittedName>
        <fullName evidence="3">C2H2-type domain-containing protein</fullName>
    </submittedName>
</protein>
<accession>A0A183HIW0</accession>
<evidence type="ECO:0000313" key="2">
    <source>
        <dbReference type="Proteomes" id="UP000267606"/>
    </source>
</evidence>
<keyword evidence="2" id="KW-1185">Reference proteome</keyword>
<reference evidence="1 2" key="2">
    <citation type="submission" date="2018-11" db="EMBL/GenBank/DDBJ databases">
        <authorList>
            <consortium name="Pathogen Informatics"/>
        </authorList>
    </citation>
    <scope>NUCLEOTIDE SEQUENCE [LARGE SCALE GENOMIC DNA]</scope>
</reference>
<name>A0A183HIW0_9BILA</name>
<evidence type="ECO:0000313" key="1">
    <source>
        <dbReference type="EMBL" id="VDO50921.1"/>
    </source>
</evidence>
<dbReference type="Proteomes" id="UP000267606">
    <property type="component" value="Unassembled WGS sequence"/>
</dbReference>
<dbReference type="EMBL" id="UZAJ01007744">
    <property type="protein sequence ID" value="VDO50921.1"/>
    <property type="molecule type" value="Genomic_DNA"/>
</dbReference>
<organism evidence="3">
    <name type="scientific">Onchocerca flexuosa</name>
    <dbReference type="NCBI Taxonomy" id="387005"/>
    <lineage>
        <taxon>Eukaryota</taxon>
        <taxon>Metazoa</taxon>
        <taxon>Ecdysozoa</taxon>
        <taxon>Nematoda</taxon>
        <taxon>Chromadorea</taxon>
        <taxon>Rhabditida</taxon>
        <taxon>Spirurina</taxon>
        <taxon>Spiruromorpha</taxon>
        <taxon>Filarioidea</taxon>
        <taxon>Onchocercidae</taxon>
        <taxon>Onchocerca</taxon>
    </lineage>
</organism>
<gene>
    <name evidence="1" type="ORF">OFLC_LOCUS7420</name>
</gene>
<proteinExistence type="predicted"/>